<dbReference type="EMBL" id="DS546161">
    <property type="protein sequence ID" value="EDQ48639.1"/>
    <property type="molecule type" value="Genomic_DNA"/>
</dbReference>
<gene>
    <name evidence="2" type="ORF">PHYPADRAFT_103464</name>
</gene>
<feature type="region of interest" description="Disordered" evidence="1">
    <location>
        <begin position="796"/>
        <end position="861"/>
    </location>
</feature>
<dbReference type="AlphaFoldDB" id="A9U6R4"/>
<sequence>MHQKAGIARQRCGIAADIDDALGKAPGLMPCRQWLGAFGTDARLVDVCQGLGQRKRAFTRRIHQPLAGHAVGEQHLGRHLEQVARHKARGRELVALCALCVVGRVVFMRALDQGIAALDAQHLARLRGQGKGEVAQTAEPVDHALILLDIQQAQRARDQHAVDVRIDLGEVRGLERHGDAEIGQAVVELGAPLLHEVHGVRALGLQPPLHVVLDCEGPQPGLVVLGQRLQMAQHQGRDGVAAGNLDLRAGFARIHGGDQRTHGQQHGVHMGRQDLAGLHVGDVAALALVKAHQHLALLGHIAHRQARAETVGPGRTFDGTQQRLGLDLGQMPEIVFQHALLDGHLGAHVQMLHLAAAAGTGVQTEIRAAGAHALGRFAVDGRQAGGFPVVFLAMGVGTDQFGRQGAVDEYHLAIALAGHALGVHIHGQHLQPAFGQCRGVDVGFGQVVGDLVVAGFTHGARLSQALPLPCWRLPKKAPNSLLPLRTAECCCGPVEFVQREHHGGTALDLVHGLVQRQGQARSSSLALGSGFRTDLSKSKKASAEKVTLEATAGAGAGAGAGAAGAGVAAGATAAATGFRAPSQSAAAVAGVQLASRQHSSFVPFFHTSSLVPFCQLSMVLPPSAAFTCAPAAVARAAEANNIATLFSFFMVLLLGKKPQQGCESVDHSWCCSSSVSSWGDSSGQFSLQSFLPASGMPVSQALFQARSFLDNLSHSLHRDGARSSRRATSHPARPSSSIGLRLHTKILSHPSLLHAVGQMPVRSFPCPKAKSPACTWCRPGFHGSIKVCGGADGWPAHPSSGSAARPPTRSVTESPPACRHRPLQAAPGPKGLPHGHWPEDRHRPSRHRAARRRRRDPAALQ</sequence>
<evidence type="ECO:0000313" key="2">
    <source>
        <dbReference type="EMBL" id="EDQ48639.1"/>
    </source>
</evidence>
<organism>
    <name type="scientific">Physcomitrium patens</name>
    <name type="common">Spreading-leaved earth moss</name>
    <name type="synonym">Physcomitrella patens</name>
    <dbReference type="NCBI Taxonomy" id="3218"/>
    <lineage>
        <taxon>Eukaryota</taxon>
        <taxon>Viridiplantae</taxon>
        <taxon>Streptophyta</taxon>
        <taxon>Embryophyta</taxon>
        <taxon>Bryophyta</taxon>
        <taxon>Bryophytina</taxon>
        <taxon>Bryopsida</taxon>
        <taxon>Funariidae</taxon>
        <taxon>Funariales</taxon>
        <taxon>Funariaceae</taxon>
        <taxon>Physcomitrium</taxon>
    </lineage>
</organism>
<evidence type="ECO:0000256" key="1">
    <source>
        <dbReference type="SAM" id="MobiDB-lite"/>
    </source>
</evidence>
<protein>
    <submittedName>
        <fullName evidence="2">Predicted protein</fullName>
    </submittedName>
</protein>
<feature type="region of interest" description="Disordered" evidence="1">
    <location>
        <begin position="719"/>
        <end position="739"/>
    </location>
</feature>
<name>A9U6R4_PHYPA</name>
<proteinExistence type="predicted"/>
<reference evidence="2" key="1">
    <citation type="journal article" date="2008" name="Science">
        <title>The Physcomitrella genome reveals evolutionary insights into the conquest of land by plants.</title>
        <authorList>
            <person name="Rensing S."/>
            <person name="Lang D."/>
            <person name="Zimmer A."/>
            <person name="Terry A."/>
            <person name="Salamov A."/>
            <person name="Shapiro H."/>
            <person name="Nishiyama T."/>
            <person name="Perroud P.-F."/>
            <person name="Lindquist E."/>
            <person name="Kamisugi Y."/>
            <person name="Tanahashi T."/>
            <person name="Sakakibara K."/>
            <person name="Fujita T."/>
            <person name="Oishi K."/>
            <person name="Shin-I T."/>
            <person name="Kuroki Y."/>
            <person name="Toyoda A."/>
            <person name="Suzuki Y."/>
            <person name="Hashimoto A."/>
            <person name="Yamaguchi K."/>
            <person name="Sugano A."/>
            <person name="Kohara Y."/>
            <person name="Fujiyama A."/>
            <person name="Anterola A."/>
            <person name="Aoki S."/>
            <person name="Ashton N."/>
            <person name="Barbazuk W.B."/>
            <person name="Barker E."/>
            <person name="Bennetzen J."/>
            <person name="Bezanilla M."/>
            <person name="Blankenship R."/>
            <person name="Cho S.H."/>
            <person name="Dutcher S."/>
            <person name="Estelle M."/>
            <person name="Fawcett J.A."/>
            <person name="Gundlach H."/>
            <person name="Hanada K."/>
            <person name="Heyl A."/>
            <person name="Hicks K.A."/>
            <person name="Hugh J."/>
            <person name="Lohr M."/>
            <person name="Mayer K."/>
            <person name="Melkozernov A."/>
            <person name="Murata T."/>
            <person name="Nelson D."/>
            <person name="Pils B."/>
            <person name="Prigge M."/>
            <person name="Reiss B."/>
            <person name="Renner T."/>
            <person name="Rombauts S."/>
            <person name="Rushton P."/>
            <person name="Sanderfoot A."/>
            <person name="Schween G."/>
            <person name="Shiu S.-H."/>
            <person name="Stueber K."/>
            <person name="Theodoulou F.L."/>
            <person name="Tu H."/>
            <person name="Van de Peer Y."/>
            <person name="Verrier P.J."/>
            <person name="Waters E."/>
            <person name="Wood A."/>
            <person name="Yang L."/>
            <person name="Cove D."/>
            <person name="Cuming A."/>
            <person name="Hasebe M."/>
            <person name="Lucas S."/>
            <person name="Mishler D.B."/>
            <person name="Reski R."/>
            <person name="Grigoriev I."/>
            <person name="Quatrano R.S."/>
            <person name="Boore J.L."/>
        </authorList>
    </citation>
    <scope>NUCLEOTIDE SEQUENCE [LARGE SCALE GENOMIC DNA]</scope>
</reference>
<feature type="compositionally biased region" description="Basic residues" evidence="1">
    <location>
        <begin position="843"/>
        <end position="855"/>
    </location>
</feature>
<feature type="non-terminal residue" evidence="2">
    <location>
        <position position="861"/>
    </location>
</feature>
<accession>A9U6R4</accession>